<accession>A0A1G9TRA3</accession>
<organism evidence="2 3">
    <name type="scientific">Allokutzneria albata</name>
    <name type="common">Kibdelosporangium albatum</name>
    <dbReference type="NCBI Taxonomy" id="211114"/>
    <lineage>
        <taxon>Bacteria</taxon>
        <taxon>Bacillati</taxon>
        <taxon>Actinomycetota</taxon>
        <taxon>Actinomycetes</taxon>
        <taxon>Pseudonocardiales</taxon>
        <taxon>Pseudonocardiaceae</taxon>
        <taxon>Allokutzneria</taxon>
    </lineage>
</organism>
<proteinExistence type="predicted"/>
<dbReference type="RefSeq" id="WP_043812978.1">
    <property type="nucleotide sequence ID" value="NZ_JOEF01000020.1"/>
</dbReference>
<sequence>MANREITITGDRVLRPAGWWTPAVHALLEYLHSVGFDRVPRPLGVENGREVLSMLPGHSGRDAWPNVASEQGLRAYAGFLREYHEAVRGFVAPPDAEWALHTGSAGPGELICHGDFGPWNLVWDGLTPVGVIDFDLAAPADPLYDIAYAVEYSAPFRSDEQVLRWQAFTEPPDRRRRIGIFAEAYGLTSTEGLVDRVIERQALAAGHVVALADRGLERQRSWVAGGVLDELEERVRWSRENRRLFGQA</sequence>
<evidence type="ECO:0000259" key="1">
    <source>
        <dbReference type="Pfam" id="PF01636"/>
    </source>
</evidence>
<dbReference type="Pfam" id="PF01636">
    <property type="entry name" value="APH"/>
    <property type="match status" value="1"/>
</dbReference>
<dbReference type="Proteomes" id="UP000183376">
    <property type="component" value="Chromosome I"/>
</dbReference>
<dbReference type="EMBL" id="LT629701">
    <property type="protein sequence ID" value="SDM49635.1"/>
    <property type="molecule type" value="Genomic_DNA"/>
</dbReference>
<dbReference type="GO" id="GO:0016740">
    <property type="term" value="F:transferase activity"/>
    <property type="evidence" value="ECO:0007669"/>
    <property type="project" value="UniProtKB-KW"/>
</dbReference>
<keyword evidence="3" id="KW-1185">Reference proteome</keyword>
<name>A0A1G9TRA3_ALLAB</name>
<dbReference type="STRING" id="211114.SAMN04489726_1916"/>
<dbReference type="InterPro" id="IPR002575">
    <property type="entry name" value="Aminoglycoside_PTrfase"/>
</dbReference>
<protein>
    <submittedName>
        <fullName evidence="2">Phosphotransferase enzyme family protein</fullName>
    </submittedName>
</protein>
<feature type="domain" description="Aminoglycoside phosphotransferase" evidence="1">
    <location>
        <begin position="109"/>
        <end position="175"/>
    </location>
</feature>
<reference evidence="2 3" key="1">
    <citation type="submission" date="2016-10" db="EMBL/GenBank/DDBJ databases">
        <authorList>
            <person name="de Groot N.N."/>
        </authorList>
    </citation>
    <scope>NUCLEOTIDE SEQUENCE [LARGE SCALE GENOMIC DNA]</scope>
    <source>
        <strain evidence="2 3">DSM 44149</strain>
    </source>
</reference>
<evidence type="ECO:0000313" key="3">
    <source>
        <dbReference type="Proteomes" id="UP000183376"/>
    </source>
</evidence>
<dbReference type="eggNOG" id="COG2334">
    <property type="taxonomic scope" value="Bacteria"/>
</dbReference>
<dbReference type="SUPFAM" id="SSF56112">
    <property type="entry name" value="Protein kinase-like (PK-like)"/>
    <property type="match status" value="1"/>
</dbReference>
<keyword evidence="2" id="KW-0808">Transferase</keyword>
<gene>
    <name evidence="2" type="ORF">SAMN04489726_1916</name>
</gene>
<dbReference type="Gene3D" id="3.90.1200.10">
    <property type="match status" value="1"/>
</dbReference>
<evidence type="ECO:0000313" key="2">
    <source>
        <dbReference type="EMBL" id="SDM49635.1"/>
    </source>
</evidence>
<dbReference type="InterPro" id="IPR011009">
    <property type="entry name" value="Kinase-like_dom_sf"/>
</dbReference>
<dbReference type="AlphaFoldDB" id="A0A1G9TRA3"/>